<protein>
    <submittedName>
        <fullName evidence="2">Uncharacterized protein</fullName>
    </submittedName>
</protein>
<accession>A0A1R1XGZ3</accession>
<feature type="compositionally biased region" description="Basic and acidic residues" evidence="1">
    <location>
        <begin position="1"/>
        <end position="24"/>
    </location>
</feature>
<dbReference type="Proteomes" id="UP000187283">
    <property type="component" value="Unassembled WGS sequence"/>
</dbReference>
<gene>
    <name evidence="2" type="ORF">AYI70_g8228</name>
</gene>
<proteinExistence type="predicted"/>
<keyword evidence="3" id="KW-1185">Reference proteome</keyword>
<name>A0A1R1XGZ3_9FUNG</name>
<evidence type="ECO:0000313" key="3">
    <source>
        <dbReference type="Proteomes" id="UP000187283"/>
    </source>
</evidence>
<comment type="caution">
    <text evidence="2">The sequence shown here is derived from an EMBL/GenBank/DDBJ whole genome shotgun (WGS) entry which is preliminary data.</text>
</comment>
<feature type="compositionally biased region" description="Polar residues" evidence="1">
    <location>
        <begin position="25"/>
        <end position="37"/>
    </location>
</feature>
<dbReference type="AlphaFoldDB" id="A0A1R1XGZ3"/>
<evidence type="ECO:0000313" key="2">
    <source>
        <dbReference type="EMBL" id="OMJ13905.1"/>
    </source>
</evidence>
<reference evidence="2 3" key="1">
    <citation type="submission" date="2017-01" db="EMBL/GenBank/DDBJ databases">
        <authorList>
            <person name="Mah S.A."/>
            <person name="Swanson W.J."/>
            <person name="Moy G.W."/>
            <person name="Vacquier V.D."/>
        </authorList>
    </citation>
    <scope>NUCLEOTIDE SEQUENCE [LARGE SCALE GENOMIC DNA]</scope>
    <source>
        <strain evidence="2 3">GSMNP</strain>
    </source>
</reference>
<dbReference type="EMBL" id="LSSN01003277">
    <property type="protein sequence ID" value="OMJ13905.1"/>
    <property type="molecule type" value="Genomic_DNA"/>
</dbReference>
<feature type="region of interest" description="Disordered" evidence="1">
    <location>
        <begin position="1"/>
        <end position="37"/>
    </location>
</feature>
<evidence type="ECO:0000256" key="1">
    <source>
        <dbReference type="SAM" id="MobiDB-lite"/>
    </source>
</evidence>
<organism evidence="2 3">
    <name type="scientific">Smittium culicis</name>
    <dbReference type="NCBI Taxonomy" id="133412"/>
    <lineage>
        <taxon>Eukaryota</taxon>
        <taxon>Fungi</taxon>
        <taxon>Fungi incertae sedis</taxon>
        <taxon>Zoopagomycota</taxon>
        <taxon>Kickxellomycotina</taxon>
        <taxon>Harpellomycetes</taxon>
        <taxon>Harpellales</taxon>
        <taxon>Legeriomycetaceae</taxon>
        <taxon>Smittium</taxon>
    </lineage>
</organism>
<sequence length="70" mass="7787">MVTLKDNLDNKGPDAEGILSKESKLVTNEPSPSLSPTSEFSKLIYTIILSVYDYVELQKFLEASIEVHIS</sequence>